<evidence type="ECO:0000256" key="12">
    <source>
        <dbReference type="ARBA" id="ARBA00023273"/>
    </source>
</evidence>
<evidence type="ECO:0000256" key="16">
    <source>
        <dbReference type="ARBA" id="ARBA00038848"/>
    </source>
</evidence>
<keyword evidence="12" id="KW-0966">Cell projection</keyword>
<comment type="catalytic activity">
    <reaction evidence="14">
        <text>(9Z)-octadecenoyl-CoA + H2O = (9Z)-octadecenoate + CoA + H(+)</text>
        <dbReference type="Rhea" id="RHEA:40139"/>
        <dbReference type="ChEBI" id="CHEBI:15377"/>
        <dbReference type="ChEBI" id="CHEBI:15378"/>
        <dbReference type="ChEBI" id="CHEBI:30823"/>
        <dbReference type="ChEBI" id="CHEBI:57287"/>
        <dbReference type="ChEBI" id="CHEBI:57387"/>
    </reaction>
    <physiologicalReaction direction="left-to-right" evidence="14">
        <dbReference type="Rhea" id="RHEA:40140"/>
    </physiologicalReaction>
</comment>
<comment type="catalytic activity">
    <reaction evidence="23">
        <text>tetradecanoyl-CoA + H2O = tetradecanoate + CoA + H(+)</text>
        <dbReference type="Rhea" id="RHEA:40119"/>
        <dbReference type="ChEBI" id="CHEBI:15377"/>
        <dbReference type="ChEBI" id="CHEBI:15378"/>
        <dbReference type="ChEBI" id="CHEBI:30807"/>
        <dbReference type="ChEBI" id="CHEBI:57287"/>
        <dbReference type="ChEBI" id="CHEBI:57385"/>
    </reaction>
    <physiologicalReaction direction="left-to-right" evidence="23">
        <dbReference type="Rhea" id="RHEA:40120"/>
    </physiologicalReaction>
</comment>
<protein>
    <recommendedName>
        <fullName evidence="17">Acyl-coenzyme A thioesterase THEM4</fullName>
        <ecNumber evidence="16">3.1.2.2</ecNumber>
    </recommendedName>
    <alternativeName>
        <fullName evidence="18">Thioesterase superfamily member 4</fullName>
    </alternativeName>
</protein>
<evidence type="ECO:0000256" key="4">
    <source>
        <dbReference type="ARBA" id="ARBA00022475"/>
    </source>
</evidence>
<comment type="catalytic activity">
    <reaction evidence="22">
        <text>dodecanoyl-CoA + H2O = dodecanoate + CoA + H(+)</text>
        <dbReference type="Rhea" id="RHEA:30135"/>
        <dbReference type="ChEBI" id="CHEBI:15377"/>
        <dbReference type="ChEBI" id="CHEBI:15378"/>
        <dbReference type="ChEBI" id="CHEBI:18262"/>
        <dbReference type="ChEBI" id="CHEBI:57287"/>
        <dbReference type="ChEBI" id="CHEBI:57375"/>
    </reaction>
    <physiologicalReaction direction="left-to-right" evidence="22">
        <dbReference type="Rhea" id="RHEA:30136"/>
    </physiologicalReaction>
</comment>
<evidence type="ECO:0000256" key="14">
    <source>
        <dbReference type="ARBA" id="ARBA00037002"/>
    </source>
</evidence>
<reference evidence="25 26" key="1">
    <citation type="submission" date="2014-07" db="EMBL/GenBank/DDBJ databases">
        <authorList>
            <person name="Zhang J.E."/>
            <person name="Yang H."/>
            <person name="Guo J."/>
            <person name="Deng Z."/>
            <person name="Luo H."/>
            <person name="Luo M."/>
            <person name="Zhao B."/>
        </authorList>
    </citation>
    <scope>NUCLEOTIDE SEQUENCE [LARGE SCALE GENOMIC DNA]</scope>
    <source>
        <strain evidence="25 26">1CP</strain>
    </source>
</reference>
<comment type="subcellular location">
    <subcellularLocation>
        <location evidence="3">Cell projection</location>
        <location evidence="3">Ruffle membrane</location>
    </subcellularLocation>
    <subcellularLocation>
        <location evidence="2">Cytoplasm</location>
    </subcellularLocation>
    <subcellularLocation>
        <location evidence="1">Membrane</location>
        <topology evidence="1">Peripheral membrane protein</topology>
    </subcellularLocation>
</comment>
<evidence type="ECO:0000256" key="5">
    <source>
        <dbReference type="ARBA" id="ARBA00022490"/>
    </source>
</evidence>
<keyword evidence="9" id="KW-0809">Transit peptide</keyword>
<evidence type="ECO:0000256" key="3">
    <source>
        <dbReference type="ARBA" id="ARBA00004632"/>
    </source>
</evidence>
<dbReference type="Proteomes" id="UP000186108">
    <property type="component" value="Chromosome"/>
</dbReference>
<dbReference type="EC" id="3.1.2.2" evidence="16"/>
<dbReference type="PATRIC" id="fig|37919.13.peg.760"/>
<dbReference type="PANTHER" id="PTHR12418">
    <property type="entry name" value="ACYL-COENZYME A THIOESTERASE THEM4"/>
    <property type="match status" value="1"/>
</dbReference>
<evidence type="ECO:0000256" key="8">
    <source>
        <dbReference type="ARBA" id="ARBA00022832"/>
    </source>
</evidence>
<evidence type="ECO:0000256" key="7">
    <source>
        <dbReference type="ARBA" id="ARBA00022801"/>
    </source>
</evidence>
<dbReference type="GO" id="GO:0005737">
    <property type="term" value="C:cytoplasm"/>
    <property type="evidence" value="ECO:0007669"/>
    <property type="project" value="UniProtKB-SubCell"/>
</dbReference>
<comment type="catalytic activity">
    <reaction evidence="19">
        <text>octanoyl-CoA + H2O = octanoate + CoA + H(+)</text>
        <dbReference type="Rhea" id="RHEA:30143"/>
        <dbReference type="ChEBI" id="CHEBI:15377"/>
        <dbReference type="ChEBI" id="CHEBI:15378"/>
        <dbReference type="ChEBI" id="CHEBI:25646"/>
        <dbReference type="ChEBI" id="CHEBI:57287"/>
        <dbReference type="ChEBI" id="CHEBI:57386"/>
    </reaction>
    <physiologicalReaction direction="left-to-right" evidence="19">
        <dbReference type="Rhea" id="RHEA:30144"/>
    </physiologicalReaction>
</comment>
<evidence type="ECO:0000256" key="15">
    <source>
        <dbReference type="ARBA" id="ARBA00038456"/>
    </source>
</evidence>
<keyword evidence="6" id="KW-0053">Apoptosis</keyword>
<evidence type="ECO:0000256" key="1">
    <source>
        <dbReference type="ARBA" id="ARBA00004170"/>
    </source>
</evidence>
<evidence type="ECO:0000256" key="13">
    <source>
        <dbReference type="ARBA" id="ARBA00035852"/>
    </source>
</evidence>
<keyword evidence="8" id="KW-0276">Fatty acid metabolism</keyword>
<comment type="catalytic activity">
    <reaction evidence="21">
        <text>decanoyl-CoA + H2O = decanoate + CoA + H(+)</text>
        <dbReference type="Rhea" id="RHEA:40059"/>
        <dbReference type="ChEBI" id="CHEBI:15377"/>
        <dbReference type="ChEBI" id="CHEBI:15378"/>
        <dbReference type="ChEBI" id="CHEBI:27689"/>
        <dbReference type="ChEBI" id="CHEBI:57287"/>
        <dbReference type="ChEBI" id="CHEBI:61430"/>
    </reaction>
    <physiologicalReaction direction="left-to-right" evidence="21">
        <dbReference type="Rhea" id="RHEA:40060"/>
    </physiologicalReaction>
</comment>
<evidence type="ECO:0000256" key="22">
    <source>
        <dbReference type="ARBA" id="ARBA00048074"/>
    </source>
</evidence>
<evidence type="ECO:0000256" key="11">
    <source>
        <dbReference type="ARBA" id="ARBA00023136"/>
    </source>
</evidence>
<evidence type="ECO:0000256" key="18">
    <source>
        <dbReference type="ARBA" id="ARBA00043210"/>
    </source>
</evidence>
<organism evidence="25 26">
    <name type="scientific">Rhodococcus opacus</name>
    <name type="common">Nocardia opaca</name>
    <dbReference type="NCBI Taxonomy" id="37919"/>
    <lineage>
        <taxon>Bacteria</taxon>
        <taxon>Bacillati</taxon>
        <taxon>Actinomycetota</taxon>
        <taxon>Actinomycetes</taxon>
        <taxon>Mycobacteriales</taxon>
        <taxon>Nocardiaceae</taxon>
        <taxon>Rhodococcus</taxon>
    </lineage>
</organism>
<evidence type="ECO:0000256" key="10">
    <source>
        <dbReference type="ARBA" id="ARBA00023098"/>
    </source>
</evidence>
<evidence type="ECO:0000256" key="17">
    <source>
        <dbReference type="ARBA" id="ARBA00040123"/>
    </source>
</evidence>
<comment type="catalytic activity">
    <reaction evidence="20">
        <text>hexadecanoyl-CoA + H2O = hexadecanoate + CoA + H(+)</text>
        <dbReference type="Rhea" id="RHEA:16645"/>
        <dbReference type="ChEBI" id="CHEBI:7896"/>
        <dbReference type="ChEBI" id="CHEBI:15377"/>
        <dbReference type="ChEBI" id="CHEBI:15378"/>
        <dbReference type="ChEBI" id="CHEBI:57287"/>
        <dbReference type="ChEBI" id="CHEBI:57379"/>
        <dbReference type="EC" id="3.1.2.2"/>
    </reaction>
    <physiologicalReaction direction="left-to-right" evidence="20">
        <dbReference type="Rhea" id="RHEA:16646"/>
    </physiologicalReaction>
</comment>
<dbReference type="AlphaFoldDB" id="A0A1B1JYQ6"/>
<dbReference type="PANTHER" id="PTHR12418:SF19">
    <property type="entry name" value="ACYL-COENZYME A THIOESTERASE THEM4"/>
    <property type="match status" value="1"/>
</dbReference>
<dbReference type="InterPro" id="IPR029069">
    <property type="entry name" value="HotDog_dom_sf"/>
</dbReference>
<name>A0A1B1JYQ6_RHOOP</name>
<proteinExistence type="inferred from homology"/>
<evidence type="ECO:0000256" key="2">
    <source>
        <dbReference type="ARBA" id="ARBA00004496"/>
    </source>
</evidence>
<keyword evidence="10" id="KW-0443">Lipid metabolism</keyword>
<keyword evidence="11" id="KW-0472">Membrane</keyword>
<evidence type="ECO:0000313" key="25">
    <source>
        <dbReference type="EMBL" id="ANS25486.1"/>
    </source>
</evidence>
<dbReference type="InterPro" id="IPR006683">
    <property type="entry name" value="Thioestr_dom"/>
</dbReference>
<sequence length="205" mass="21739">MSGPAAETRPDPRLDYLSMSSTWTLPDDLTLPAPVGSFPAAGQPVPQHWSRCFGCGDQSPAGMSMSFTAGEGLDVWGRLEVAPRYQGGPGVIHGGILSTAFDEALGMVCRSIVDGPVVTGHLEIDFAKPIPLGSVLEFHARIDGSIRRKVYASAEARIVEGPTADPDVVVATSRGLFLTVTAEHFEKTKDFVDGVPERPFGTSSI</sequence>
<dbReference type="SUPFAM" id="SSF54637">
    <property type="entry name" value="Thioesterase/thiol ester dehydrase-isomerase"/>
    <property type="match status" value="1"/>
</dbReference>
<keyword evidence="7" id="KW-0378">Hydrolase</keyword>
<dbReference type="GO" id="GO:0016787">
    <property type="term" value="F:hydrolase activity"/>
    <property type="evidence" value="ECO:0007669"/>
    <property type="project" value="UniProtKB-KW"/>
</dbReference>
<evidence type="ECO:0000259" key="24">
    <source>
        <dbReference type="Pfam" id="PF03061"/>
    </source>
</evidence>
<evidence type="ECO:0000256" key="21">
    <source>
        <dbReference type="ARBA" id="ARBA00047969"/>
    </source>
</evidence>
<evidence type="ECO:0000256" key="23">
    <source>
        <dbReference type="ARBA" id="ARBA00048180"/>
    </source>
</evidence>
<dbReference type="CDD" id="cd03443">
    <property type="entry name" value="PaaI_thioesterase"/>
    <property type="match status" value="1"/>
</dbReference>
<dbReference type="GO" id="GO:0006631">
    <property type="term" value="P:fatty acid metabolic process"/>
    <property type="evidence" value="ECO:0007669"/>
    <property type="project" value="UniProtKB-KW"/>
</dbReference>
<gene>
    <name evidence="25" type="ORF">R1CP_03745</name>
</gene>
<accession>A0A1B1JYQ6</accession>
<keyword evidence="4" id="KW-1003">Cell membrane</keyword>
<feature type="domain" description="Thioesterase" evidence="24">
    <location>
        <begin position="90"/>
        <end position="159"/>
    </location>
</feature>
<comment type="similarity">
    <text evidence="15">Belongs to the THEM4/THEM5 thioesterase family.</text>
</comment>
<dbReference type="GO" id="GO:0016020">
    <property type="term" value="C:membrane"/>
    <property type="evidence" value="ECO:0007669"/>
    <property type="project" value="UniProtKB-SubCell"/>
</dbReference>
<evidence type="ECO:0000256" key="6">
    <source>
        <dbReference type="ARBA" id="ARBA00022703"/>
    </source>
</evidence>
<dbReference type="InterPro" id="IPR052365">
    <property type="entry name" value="THEM4/THEM5_acyl-CoA_thioest"/>
</dbReference>
<keyword evidence="5" id="KW-0963">Cytoplasm</keyword>
<comment type="catalytic activity">
    <reaction evidence="13">
        <text>(5Z,8Z,11Z,14Z)-eicosatetraenoyl-CoA + H2O = (5Z,8Z,11Z,14Z)-eicosatetraenoate + CoA + H(+)</text>
        <dbReference type="Rhea" id="RHEA:40151"/>
        <dbReference type="ChEBI" id="CHEBI:15377"/>
        <dbReference type="ChEBI" id="CHEBI:15378"/>
        <dbReference type="ChEBI" id="CHEBI:32395"/>
        <dbReference type="ChEBI" id="CHEBI:57287"/>
        <dbReference type="ChEBI" id="CHEBI:57368"/>
    </reaction>
    <physiologicalReaction direction="left-to-right" evidence="13">
        <dbReference type="Rhea" id="RHEA:40152"/>
    </physiologicalReaction>
</comment>
<evidence type="ECO:0000256" key="19">
    <source>
        <dbReference type="ARBA" id="ARBA00047588"/>
    </source>
</evidence>
<dbReference type="Pfam" id="PF03061">
    <property type="entry name" value="4HBT"/>
    <property type="match status" value="1"/>
</dbReference>
<dbReference type="EMBL" id="CP009111">
    <property type="protein sequence ID" value="ANS25486.1"/>
    <property type="molecule type" value="Genomic_DNA"/>
</dbReference>
<evidence type="ECO:0000313" key="26">
    <source>
        <dbReference type="Proteomes" id="UP000186108"/>
    </source>
</evidence>
<dbReference type="Gene3D" id="3.10.129.10">
    <property type="entry name" value="Hotdog Thioesterase"/>
    <property type="match status" value="1"/>
</dbReference>
<evidence type="ECO:0000256" key="9">
    <source>
        <dbReference type="ARBA" id="ARBA00022946"/>
    </source>
</evidence>
<evidence type="ECO:0000256" key="20">
    <source>
        <dbReference type="ARBA" id="ARBA00047734"/>
    </source>
</evidence>